<evidence type="ECO:0000313" key="2">
    <source>
        <dbReference type="EMBL" id="KGD79413.1"/>
    </source>
</evidence>
<comment type="caution">
    <text evidence="2">The sequence shown here is derived from an EMBL/GenBank/DDBJ whole genome shotgun (WGS) entry which is preliminary data.</text>
</comment>
<dbReference type="InterPro" id="IPR002925">
    <property type="entry name" value="Dienelactn_hydro"/>
</dbReference>
<proteinExistence type="predicted"/>
<feature type="domain" description="Dienelactone hydrolase" evidence="1">
    <location>
        <begin position="29"/>
        <end position="237"/>
    </location>
</feature>
<evidence type="ECO:0000259" key="1">
    <source>
        <dbReference type="Pfam" id="PF01738"/>
    </source>
</evidence>
<gene>
    <name evidence="2" type="ORF">HA49_02165</name>
</gene>
<dbReference type="Proteomes" id="UP000029577">
    <property type="component" value="Unassembled WGS sequence"/>
</dbReference>
<dbReference type="PANTHER" id="PTHR22946">
    <property type="entry name" value="DIENELACTONE HYDROLASE DOMAIN-CONTAINING PROTEIN-RELATED"/>
    <property type="match status" value="1"/>
</dbReference>
<dbReference type="InterPro" id="IPR029058">
    <property type="entry name" value="AB_hydrolase_fold"/>
</dbReference>
<dbReference type="OrthoDB" id="9787933at2"/>
<dbReference type="eggNOG" id="COG0412">
    <property type="taxonomic scope" value="Bacteria"/>
</dbReference>
<dbReference type="PANTHER" id="PTHR22946:SF4">
    <property type="entry name" value="ESTERASE FRSA"/>
    <property type="match status" value="1"/>
</dbReference>
<reference evidence="2" key="1">
    <citation type="submission" date="2014-12" db="EMBL/GenBank/DDBJ databases">
        <title>The draft genome of the Tatumella morbirosei type strain, LMG23360T isolated from pineapple rot.</title>
        <authorList>
            <person name="Smits T.H."/>
            <person name="Palmer M."/>
            <person name="Venter S.N."/>
            <person name="Duffy B."/>
            <person name="Steenkamp E.T."/>
            <person name="Chan W.Y."/>
            <person name="Coutinho T.A."/>
            <person name="Coetzee M.P."/>
            <person name="De Maayer P."/>
        </authorList>
    </citation>
    <scope>NUCLEOTIDE SEQUENCE [LARGE SCALE GENOMIC DNA]</scope>
    <source>
        <strain evidence="2">LMG 23360</strain>
    </source>
</reference>
<sequence length="239" mass="25279">MGQFQSKKITYHSGSTELEGVLVFDASLKNPVPGIVMAPNWMGVTDAAVELAEKTVAQGYVVLVADLYGKGIRPSSAEEAGSIMMTVKNTPEEAGRMAVAVQALTAQTDAPVVADKVAAIGFCFGGHCALEYARSGAAIKAAVSFHGGLDTCGSYDAKDIKGSVLVLDGAEDPLVVREQLPEFAREMTTAKVDWKLHSYQGAVHSFTDVHANVKGVAEYNADVSARAFSAMFILLDEVF</sequence>
<name>A0A095UYM4_9GAMM</name>
<dbReference type="Pfam" id="PF01738">
    <property type="entry name" value="DLH"/>
    <property type="match status" value="1"/>
</dbReference>
<dbReference type="EMBL" id="JPKR02000005">
    <property type="protein sequence ID" value="KGD79413.1"/>
    <property type="molecule type" value="Genomic_DNA"/>
</dbReference>
<accession>A0A095UYM4</accession>
<dbReference type="InterPro" id="IPR050261">
    <property type="entry name" value="FrsA_esterase"/>
</dbReference>
<dbReference type="RefSeq" id="WP_038016283.1">
    <property type="nucleotide sequence ID" value="NZ_JPKR02000005.1"/>
</dbReference>
<evidence type="ECO:0000313" key="3">
    <source>
        <dbReference type="Proteomes" id="UP000029577"/>
    </source>
</evidence>
<dbReference type="SUPFAM" id="SSF53474">
    <property type="entry name" value="alpha/beta-Hydrolases"/>
    <property type="match status" value="1"/>
</dbReference>
<organism evidence="2 3">
    <name type="scientific">Tatumella morbirosei</name>
    <dbReference type="NCBI Taxonomy" id="642227"/>
    <lineage>
        <taxon>Bacteria</taxon>
        <taxon>Pseudomonadati</taxon>
        <taxon>Pseudomonadota</taxon>
        <taxon>Gammaproteobacteria</taxon>
        <taxon>Enterobacterales</taxon>
        <taxon>Erwiniaceae</taxon>
        <taxon>Tatumella</taxon>
    </lineage>
</organism>
<dbReference type="AlphaFoldDB" id="A0A095UYM4"/>
<dbReference type="Gene3D" id="3.40.50.1820">
    <property type="entry name" value="alpha/beta hydrolase"/>
    <property type="match status" value="1"/>
</dbReference>
<keyword evidence="3" id="KW-1185">Reference proteome</keyword>
<dbReference type="GO" id="GO:0016787">
    <property type="term" value="F:hydrolase activity"/>
    <property type="evidence" value="ECO:0007669"/>
    <property type="project" value="InterPro"/>
</dbReference>
<protein>
    <submittedName>
        <fullName evidence="2">DeoR faimly transcriptional regulator</fullName>
    </submittedName>
</protein>